<dbReference type="InterPro" id="IPR023210">
    <property type="entry name" value="NADP_OxRdtase_dom"/>
</dbReference>
<dbReference type="VEuPathDB" id="VectorBase:GMOY006191"/>
<evidence type="ECO:0000256" key="2">
    <source>
        <dbReference type="ARBA" id="ARBA00022857"/>
    </source>
</evidence>
<dbReference type="STRING" id="37546.A0A1B0FQP7"/>
<dbReference type="Proteomes" id="UP000092444">
    <property type="component" value="Unassembled WGS sequence"/>
</dbReference>
<sequence>MSNLAPCVNLSNGQKMPVVGLGTWQLQKNEAREAVKKAIDVGYRLIDTAYVYENEKEIGRAINEKIATGVIKREDLFVITKLDSRHHKPILVERACRESLLKLSLDYVDQYLIHFPVGEGFVDYMDTWKAMENLVDLGLAKGIGLSNFNAKQIDRILKNCRIRPVVNQVECHPGFNQKKLIEFCRQRNIVIVAYSPLGRPISAEKWPPYLYDETVQNVAKCHCKTPVQVCLNYLLHLGVIVIPKSVNPDRITENFRCFDFELNPDELKIMDDYHTGERLITFPEKKKMSNLAPCVDLSNGQKMPVVGLGTWQSQKNEAREAVKKAIDVGYRLIDTAYVYENEKDIGRAINEKIATGIIKREDIFVITKLDSRYHKPILVDRACRESLLKLSLDYVDQYLIHFPVGEGFVDYMDTWKAMENLVNLGLAKGIGLSNFNAKQIDRILKNCRIRPVVNQVECHPGFNQKKLIEFCRQRNIVIVAYSPLGRPSPQDQRPPFIYDKTIQKVAQSYNKTPAQICLNYLLNLGVVVIPKSVDGEHIEENFRCFNFKLSAHDLEIMDNYHTGERLIRFSGSEGHKFYPFHDEY</sequence>
<dbReference type="PhylomeDB" id="A0A1B0FQP7"/>
<dbReference type="FunFam" id="3.20.20.100:FF:000006">
    <property type="entry name" value="Aldo-keto reductase family 1 member A1"/>
    <property type="match status" value="1"/>
</dbReference>
<evidence type="ECO:0000313" key="6">
    <source>
        <dbReference type="Proteomes" id="UP000092444"/>
    </source>
</evidence>
<dbReference type="InterPro" id="IPR018170">
    <property type="entry name" value="Aldo/ket_reductase_CS"/>
</dbReference>
<organism evidence="5 6">
    <name type="scientific">Glossina morsitans morsitans</name>
    <name type="common">Savannah tsetse fly</name>
    <dbReference type="NCBI Taxonomy" id="37546"/>
    <lineage>
        <taxon>Eukaryota</taxon>
        <taxon>Metazoa</taxon>
        <taxon>Ecdysozoa</taxon>
        <taxon>Arthropoda</taxon>
        <taxon>Hexapoda</taxon>
        <taxon>Insecta</taxon>
        <taxon>Pterygota</taxon>
        <taxon>Neoptera</taxon>
        <taxon>Endopterygota</taxon>
        <taxon>Diptera</taxon>
        <taxon>Brachycera</taxon>
        <taxon>Muscomorpha</taxon>
        <taxon>Hippoboscoidea</taxon>
        <taxon>Glossinidae</taxon>
        <taxon>Glossina</taxon>
    </lineage>
</organism>
<name>A0A1B0FQP7_GLOMM</name>
<dbReference type="PROSITE" id="PS00062">
    <property type="entry name" value="ALDOKETO_REDUCTASE_2"/>
    <property type="match status" value="2"/>
</dbReference>
<protein>
    <recommendedName>
        <fullName evidence="4">NADP-dependent oxidoreductase domain-containing protein</fullName>
    </recommendedName>
</protein>
<keyword evidence="3" id="KW-0560">Oxidoreductase</keyword>
<dbReference type="PROSITE" id="PS00798">
    <property type="entry name" value="ALDOKETO_REDUCTASE_1"/>
    <property type="match status" value="2"/>
</dbReference>
<feature type="domain" description="NADP-dependent oxidoreductase" evidence="4">
    <location>
        <begin position="19"/>
        <end position="272"/>
    </location>
</feature>
<dbReference type="EMBL" id="CCAG010008844">
    <property type="status" value="NOT_ANNOTATED_CDS"/>
    <property type="molecule type" value="Genomic_DNA"/>
</dbReference>
<dbReference type="SUPFAM" id="SSF51430">
    <property type="entry name" value="NAD(P)-linked oxidoreductase"/>
    <property type="match status" value="2"/>
</dbReference>
<evidence type="ECO:0000256" key="3">
    <source>
        <dbReference type="ARBA" id="ARBA00023002"/>
    </source>
</evidence>
<evidence type="ECO:0000256" key="1">
    <source>
        <dbReference type="ARBA" id="ARBA00007905"/>
    </source>
</evidence>
<accession>A0A1B0FQP7</accession>
<evidence type="ECO:0000259" key="4">
    <source>
        <dbReference type="Pfam" id="PF00248"/>
    </source>
</evidence>
<feature type="domain" description="NADP-dependent oxidoreductase" evidence="4">
    <location>
        <begin position="306"/>
        <end position="559"/>
    </location>
</feature>
<dbReference type="Gene3D" id="3.20.20.100">
    <property type="entry name" value="NADP-dependent oxidoreductase domain"/>
    <property type="match status" value="2"/>
</dbReference>
<reference evidence="5" key="1">
    <citation type="submission" date="2020-05" db="UniProtKB">
        <authorList>
            <consortium name="EnsemblMetazoa"/>
        </authorList>
    </citation>
    <scope>IDENTIFICATION</scope>
    <source>
        <strain evidence="5">Yale</strain>
    </source>
</reference>
<dbReference type="GO" id="GO:0016491">
    <property type="term" value="F:oxidoreductase activity"/>
    <property type="evidence" value="ECO:0007669"/>
    <property type="project" value="UniProtKB-KW"/>
</dbReference>
<dbReference type="InterPro" id="IPR036812">
    <property type="entry name" value="NAD(P)_OxRdtase_dom_sf"/>
</dbReference>
<keyword evidence="2" id="KW-0521">NADP</keyword>
<dbReference type="AlphaFoldDB" id="A0A1B0FQP7"/>
<evidence type="ECO:0000313" key="5">
    <source>
        <dbReference type="EnsemblMetazoa" id="GMOY006191-PA"/>
    </source>
</evidence>
<dbReference type="PANTHER" id="PTHR11732">
    <property type="entry name" value="ALDO/KETO REDUCTASE"/>
    <property type="match status" value="1"/>
</dbReference>
<proteinExistence type="inferred from homology"/>
<keyword evidence="6" id="KW-1185">Reference proteome</keyword>
<dbReference type="InterPro" id="IPR020471">
    <property type="entry name" value="AKR"/>
</dbReference>
<dbReference type="EnsemblMetazoa" id="GMOY006191-RA">
    <property type="protein sequence ID" value="GMOY006191-PA"/>
    <property type="gene ID" value="GMOY006191"/>
</dbReference>
<dbReference type="Pfam" id="PF00248">
    <property type="entry name" value="Aldo_ket_red"/>
    <property type="match status" value="2"/>
</dbReference>
<dbReference type="FunFam" id="3.20.20.100:FF:000029">
    <property type="entry name" value="Aldo-keto reductase"/>
    <property type="match status" value="1"/>
</dbReference>
<comment type="similarity">
    <text evidence="1">Belongs to the aldo/keto reductase family.</text>
</comment>
<dbReference type="PRINTS" id="PR00069">
    <property type="entry name" value="ALDKETRDTASE"/>
</dbReference>